<dbReference type="GO" id="GO:0009254">
    <property type="term" value="P:peptidoglycan turnover"/>
    <property type="evidence" value="ECO:0007669"/>
    <property type="project" value="TreeGrafter"/>
</dbReference>
<keyword evidence="5" id="KW-0326">Glycosidase</keyword>
<comment type="similarity">
    <text evidence="2">Belongs to the glycosyl hydrolase 3 family.</text>
</comment>
<dbReference type="Gene3D" id="3.40.50.1700">
    <property type="entry name" value="Glycoside hydrolase family 3 C-terminal domain"/>
    <property type="match status" value="1"/>
</dbReference>
<dbReference type="RefSeq" id="WP_120168638.1">
    <property type="nucleotide sequence ID" value="NZ_MCIB01000012.1"/>
</dbReference>
<name>A0A419T482_9FIRM</name>
<evidence type="ECO:0000256" key="2">
    <source>
        <dbReference type="ARBA" id="ARBA00005336"/>
    </source>
</evidence>
<feature type="chain" id="PRO_5019457199" description="beta-N-acetylhexosaminidase" evidence="6">
    <location>
        <begin position="23"/>
        <end position="588"/>
    </location>
</feature>
<evidence type="ECO:0000256" key="6">
    <source>
        <dbReference type="SAM" id="SignalP"/>
    </source>
</evidence>
<comment type="catalytic activity">
    <reaction evidence="1">
        <text>Hydrolysis of terminal non-reducing N-acetyl-D-hexosamine residues in N-acetyl-beta-D-hexosaminides.</text>
        <dbReference type="EC" id="3.2.1.52"/>
    </reaction>
</comment>
<dbReference type="PRINTS" id="PR00133">
    <property type="entry name" value="GLHYDRLASE3"/>
</dbReference>
<dbReference type="PANTHER" id="PTHR30480:SF13">
    <property type="entry name" value="BETA-HEXOSAMINIDASE"/>
    <property type="match status" value="1"/>
</dbReference>
<evidence type="ECO:0000259" key="8">
    <source>
        <dbReference type="Pfam" id="PF01915"/>
    </source>
</evidence>
<dbReference type="Gene3D" id="3.20.20.300">
    <property type="entry name" value="Glycoside hydrolase, family 3, N-terminal domain"/>
    <property type="match status" value="1"/>
</dbReference>
<evidence type="ECO:0000259" key="7">
    <source>
        <dbReference type="Pfam" id="PF00933"/>
    </source>
</evidence>
<dbReference type="NCBIfam" id="NF003740">
    <property type="entry name" value="PRK05337.1"/>
    <property type="match status" value="1"/>
</dbReference>
<gene>
    <name evidence="9" type="ORF">BET03_02785</name>
</gene>
<dbReference type="OrthoDB" id="9805821at2"/>
<sequence length="588" mass="64564">MKRRIGTLLLGIMLLMANCSYALTPDEDLDSTVNNMSLEEKVGQMFMPSLRMWDNVTEVTDEIKETIKRYHLGGIILFAENIETAEQTSTLIKDLQEAADIPLLISADQEGGIVNRIKFGTKFPGNMALGATNASKYAYKVGKSIGEELKALGINVNLAPVLDVNINPDNPVIGVRSFGEDPDLVSEMGVSYIKGLHDAGIAATAKHFPGHGDTDVDSHIGLPKVPHDIDRLKKVELKPFQNAIEAGVDMIMTAHVVLPAIDDTEPSLPATLSHKVLTGLLREDMGFDGVIITDALEMKAIADNFGPEESVIRAVKAGTDIVLMPTNLDKAYNAVLDAVKTGEISEERINESVKRILKLKISRGIYNSTSDNNENKNKNKDLTKIVGSNKHKALERNVARKAVTLVKNDNNLLPFKLEKGKKIVLLAPWQNRLDIMKDALNKIIEDKGVKNVEVEGFAYTGLNKLTDEHKKAIDSADYIVLGSYSYNVTSRTPGKYWVPNYVLDTVKYANENDKNLAVMAIRNPYDIMYMPDVKAYIAVYGRAEGPNIPAGIEVIFGEVEPKGQLPVSIPTMDGSGILYKMGHGLSYE</sequence>
<dbReference type="AlphaFoldDB" id="A0A419T482"/>
<dbReference type="InterPro" id="IPR036962">
    <property type="entry name" value="Glyco_hydro_3_N_sf"/>
</dbReference>
<keyword evidence="4" id="KW-0378">Hydrolase</keyword>
<dbReference type="InterPro" id="IPR017853">
    <property type="entry name" value="GH"/>
</dbReference>
<dbReference type="SUPFAM" id="SSF51445">
    <property type="entry name" value="(Trans)glycosidases"/>
    <property type="match status" value="1"/>
</dbReference>
<keyword evidence="6" id="KW-0732">Signal</keyword>
<dbReference type="EMBL" id="MCIB01000012">
    <property type="protein sequence ID" value="RKD32255.1"/>
    <property type="molecule type" value="Genomic_DNA"/>
</dbReference>
<dbReference type="InterPro" id="IPR036881">
    <property type="entry name" value="Glyco_hydro_3_C_sf"/>
</dbReference>
<dbReference type="InterPro" id="IPR001764">
    <property type="entry name" value="Glyco_hydro_3_N"/>
</dbReference>
<feature type="domain" description="Glycoside hydrolase family 3 C-terminal" evidence="8">
    <location>
        <begin position="403"/>
        <end position="587"/>
    </location>
</feature>
<accession>A0A419T482</accession>
<feature type="signal peptide" evidence="6">
    <location>
        <begin position="1"/>
        <end position="22"/>
    </location>
</feature>
<dbReference type="Proteomes" id="UP000284177">
    <property type="component" value="Unassembled WGS sequence"/>
</dbReference>
<dbReference type="Pfam" id="PF00933">
    <property type="entry name" value="Glyco_hydro_3"/>
    <property type="match status" value="1"/>
</dbReference>
<dbReference type="PANTHER" id="PTHR30480">
    <property type="entry name" value="BETA-HEXOSAMINIDASE-RELATED"/>
    <property type="match status" value="1"/>
</dbReference>
<evidence type="ECO:0000256" key="5">
    <source>
        <dbReference type="ARBA" id="ARBA00023295"/>
    </source>
</evidence>
<evidence type="ECO:0000256" key="3">
    <source>
        <dbReference type="ARBA" id="ARBA00012663"/>
    </source>
</evidence>
<proteinExistence type="inferred from homology"/>
<dbReference type="InterPro" id="IPR050226">
    <property type="entry name" value="NagZ_Beta-hexosaminidase"/>
</dbReference>
<comment type="caution">
    <text evidence="9">The sequence shown here is derived from an EMBL/GenBank/DDBJ whole genome shotgun (WGS) entry which is preliminary data.</text>
</comment>
<evidence type="ECO:0000313" key="10">
    <source>
        <dbReference type="Proteomes" id="UP000284177"/>
    </source>
</evidence>
<evidence type="ECO:0000256" key="1">
    <source>
        <dbReference type="ARBA" id="ARBA00001231"/>
    </source>
</evidence>
<organism evidence="9 10">
    <name type="scientific">Thermohalobacter berrensis</name>
    <dbReference type="NCBI Taxonomy" id="99594"/>
    <lineage>
        <taxon>Bacteria</taxon>
        <taxon>Bacillati</taxon>
        <taxon>Bacillota</taxon>
        <taxon>Tissierellia</taxon>
        <taxon>Tissierellales</taxon>
        <taxon>Thermohalobacteraceae</taxon>
        <taxon>Thermohalobacter</taxon>
    </lineage>
</organism>
<evidence type="ECO:0000313" key="9">
    <source>
        <dbReference type="EMBL" id="RKD32255.1"/>
    </source>
</evidence>
<dbReference type="InterPro" id="IPR002772">
    <property type="entry name" value="Glyco_hydro_3_C"/>
</dbReference>
<keyword evidence="10" id="KW-1185">Reference proteome</keyword>
<dbReference type="Pfam" id="PF01915">
    <property type="entry name" value="Glyco_hydro_3_C"/>
    <property type="match status" value="1"/>
</dbReference>
<dbReference type="GO" id="GO:0005975">
    <property type="term" value="P:carbohydrate metabolic process"/>
    <property type="evidence" value="ECO:0007669"/>
    <property type="project" value="InterPro"/>
</dbReference>
<feature type="domain" description="Glycoside hydrolase family 3 N-terminal" evidence="7">
    <location>
        <begin position="38"/>
        <end position="359"/>
    </location>
</feature>
<dbReference type="SUPFAM" id="SSF52279">
    <property type="entry name" value="Beta-D-glucan exohydrolase, C-terminal domain"/>
    <property type="match status" value="1"/>
</dbReference>
<protein>
    <recommendedName>
        <fullName evidence="3">beta-N-acetylhexosaminidase</fullName>
        <ecNumber evidence="3">3.2.1.52</ecNumber>
    </recommendedName>
</protein>
<dbReference type="GO" id="GO:0004563">
    <property type="term" value="F:beta-N-acetylhexosaminidase activity"/>
    <property type="evidence" value="ECO:0007669"/>
    <property type="project" value="UniProtKB-EC"/>
</dbReference>
<dbReference type="FunFam" id="3.20.20.300:FF:000014">
    <property type="entry name" value="Beta-hexosaminidase, lipoprotein"/>
    <property type="match status" value="1"/>
</dbReference>
<reference evidence="9 10" key="1">
    <citation type="submission" date="2016-08" db="EMBL/GenBank/DDBJ databases">
        <title>Novel Firmicutes and Novel Genomes.</title>
        <authorList>
            <person name="Poppleton D.I."/>
            <person name="Gribaldo S."/>
        </authorList>
    </citation>
    <scope>NUCLEOTIDE SEQUENCE [LARGE SCALE GENOMIC DNA]</scope>
    <source>
        <strain evidence="9 10">CTT3</strain>
    </source>
</reference>
<evidence type="ECO:0000256" key="4">
    <source>
        <dbReference type="ARBA" id="ARBA00022801"/>
    </source>
</evidence>
<dbReference type="EC" id="3.2.1.52" evidence="3"/>